<sequence length="355" mass="38973">MLAAKLVGTALTLTLALALALGLTPPAMMGATGAQNEVNIYSYRQPQLVKNLFKTFTRKTGIKVNIIFAKKGLEERLYQEGKNSPADVLFTVGVGRLDNAKQLGVTQAVFSKAINEAIPAAYRDPDGHWFGLTTRARIVYASKARVSQTEITYEELAEPKWKGRICSRSGQNTYSIALVASMIANLGEDKAQEWLAGLKDNLAVKPAGNDRAQVKSVYSGQCDISIGHTYYMAAMLNNTKKPEQKEWAKSVRIIFPNTKGRGTHVDISGIAMAKNAPNRDNALKLMEWLTGPDAQKIYAEVVNEYPLRRDVGLSEMVSSWGEMKPDPLPITDIAKYRKRASELVDEVGFDDGPSS</sequence>
<dbReference type="SUPFAM" id="SSF53850">
    <property type="entry name" value="Periplasmic binding protein-like II"/>
    <property type="match status" value="1"/>
</dbReference>
<dbReference type="PANTHER" id="PTHR30006">
    <property type="entry name" value="THIAMINE-BINDING PERIPLASMIC PROTEIN-RELATED"/>
    <property type="match status" value="1"/>
</dbReference>
<dbReference type="AlphaFoldDB" id="A0A3B0U6I6"/>
<evidence type="ECO:0000313" key="3">
    <source>
        <dbReference type="EMBL" id="VAW15046.1"/>
    </source>
</evidence>
<accession>A0A3B0U6I6</accession>
<evidence type="ECO:0000256" key="1">
    <source>
        <dbReference type="ARBA" id="ARBA00008520"/>
    </source>
</evidence>
<dbReference type="Pfam" id="PF13416">
    <property type="entry name" value="SBP_bac_8"/>
    <property type="match status" value="1"/>
</dbReference>
<dbReference type="GO" id="GO:0030288">
    <property type="term" value="C:outer membrane-bounded periplasmic space"/>
    <property type="evidence" value="ECO:0007669"/>
    <property type="project" value="TreeGrafter"/>
</dbReference>
<proteinExistence type="inferred from homology"/>
<organism evidence="3">
    <name type="scientific">hydrothermal vent metagenome</name>
    <dbReference type="NCBI Taxonomy" id="652676"/>
    <lineage>
        <taxon>unclassified sequences</taxon>
        <taxon>metagenomes</taxon>
        <taxon>ecological metagenomes</taxon>
    </lineage>
</organism>
<reference evidence="3" key="1">
    <citation type="submission" date="2018-06" db="EMBL/GenBank/DDBJ databases">
        <authorList>
            <person name="Zhirakovskaya E."/>
        </authorList>
    </citation>
    <scope>NUCLEOTIDE SEQUENCE</scope>
</reference>
<gene>
    <name evidence="3" type="ORF">MNBD_ALPHA09-814</name>
</gene>
<name>A0A3B0U6I6_9ZZZZ</name>
<dbReference type="PIRSF" id="PIRSF002825">
    <property type="entry name" value="CfbpA"/>
    <property type="match status" value="1"/>
</dbReference>
<evidence type="ECO:0000256" key="2">
    <source>
        <dbReference type="ARBA" id="ARBA00022729"/>
    </source>
</evidence>
<dbReference type="CDD" id="cd13542">
    <property type="entry name" value="PBP2_FutA1_ilke"/>
    <property type="match status" value="1"/>
</dbReference>
<dbReference type="EMBL" id="UOEM01000082">
    <property type="protein sequence ID" value="VAW15046.1"/>
    <property type="molecule type" value="Genomic_DNA"/>
</dbReference>
<dbReference type="InterPro" id="IPR006059">
    <property type="entry name" value="SBP"/>
</dbReference>
<comment type="similarity">
    <text evidence="1">Belongs to the bacterial solute-binding protein 1 family.</text>
</comment>
<dbReference type="Gene3D" id="3.40.190.10">
    <property type="entry name" value="Periplasmic binding protein-like II"/>
    <property type="match status" value="2"/>
</dbReference>
<protein>
    <submittedName>
        <fullName evidence="3">Ferric iron ABC transporter, iron-binding protein</fullName>
    </submittedName>
</protein>
<keyword evidence="2" id="KW-0732">Signal</keyword>
<dbReference type="PANTHER" id="PTHR30006:SF15">
    <property type="entry name" value="IRON-UTILIZATION PERIPLASMIC PROTEIN"/>
    <property type="match status" value="1"/>
</dbReference>
<dbReference type="InterPro" id="IPR026045">
    <property type="entry name" value="Ferric-bd"/>
</dbReference>